<proteinExistence type="predicted"/>
<dbReference type="Proteomes" id="UP001500842">
    <property type="component" value="Unassembled WGS sequence"/>
</dbReference>
<reference evidence="2 3" key="1">
    <citation type="journal article" date="2019" name="Int. J. Syst. Evol. Microbiol.">
        <title>The Global Catalogue of Microorganisms (GCM) 10K type strain sequencing project: providing services to taxonomists for standard genome sequencing and annotation.</title>
        <authorList>
            <consortium name="The Broad Institute Genomics Platform"/>
            <consortium name="The Broad Institute Genome Sequencing Center for Infectious Disease"/>
            <person name="Wu L."/>
            <person name="Ma J."/>
        </authorList>
    </citation>
    <scope>NUCLEOTIDE SEQUENCE [LARGE SCALE GENOMIC DNA]</scope>
    <source>
        <strain evidence="2 3">JCM 14942</strain>
    </source>
</reference>
<dbReference type="EMBL" id="BAAAOR010000007">
    <property type="protein sequence ID" value="GAA1507732.1"/>
    <property type="molecule type" value="Genomic_DNA"/>
</dbReference>
<feature type="signal peptide" evidence="1">
    <location>
        <begin position="1"/>
        <end position="29"/>
    </location>
</feature>
<evidence type="ECO:0000256" key="1">
    <source>
        <dbReference type="SAM" id="SignalP"/>
    </source>
</evidence>
<keyword evidence="3" id="KW-1185">Reference proteome</keyword>
<keyword evidence="1" id="KW-0732">Signal</keyword>
<name>A0ABN2A071_9ACTN</name>
<sequence>MRARILTSLLTVAGLALAGSLAAAPPAQADGKVIAVSGSLTNRPSGLPPGGTPAARQLGSASVRVVRDQDLTTATVALKAAPTSAQNAYLRLTIGEYDSAGKCEGLIEYHTQTYPAPSAGWSRSGATYTLSSTSEWLLDDYDCAFAAVASDLTSSPTTYDLLGGTLHPEYAQPALQVTSVALLGKPKLKLVPGVWTKVDVEVRNTGAGIAKNLTVSGSGKGVKVRPGSLSYDLYPNSTGTVKVQVKLKKRAKGKLNLVVSSGAAAASTTVKVKPAKAPPALRAGTYRSKDKSVTFRVKRGKVVGFRVRTQTTCGGYPDFPTYTMNWYDMPTFKLPKSGVIDVTDKGDLYTATLEGRASGKKVKATFRYSGPDRCRATEAFVAKRAG</sequence>
<comment type="caution">
    <text evidence="2">The sequence shown here is derived from an EMBL/GenBank/DDBJ whole genome shotgun (WGS) entry which is preliminary data.</text>
</comment>
<dbReference type="RefSeq" id="WP_141004971.1">
    <property type="nucleotide sequence ID" value="NZ_BAAAOR010000007.1"/>
</dbReference>
<evidence type="ECO:0000313" key="2">
    <source>
        <dbReference type="EMBL" id="GAA1507732.1"/>
    </source>
</evidence>
<evidence type="ECO:0000313" key="3">
    <source>
        <dbReference type="Proteomes" id="UP001500842"/>
    </source>
</evidence>
<evidence type="ECO:0008006" key="4">
    <source>
        <dbReference type="Google" id="ProtNLM"/>
    </source>
</evidence>
<organism evidence="2 3">
    <name type="scientific">Nocardioides humi</name>
    <dbReference type="NCBI Taxonomy" id="449461"/>
    <lineage>
        <taxon>Bacteria</taxon>
        <taxon>Bacillati</taxon>
        <taxon>Actinomycetota</taxon>
        <taxon>Actinomycetes</taxon>
        <taxon>Propionibacteriales</taxon>
        <taxon>Nocardioidaceae</taxon>
        <taxon>Nocardioides</taxon>
    </lineage>
</organism>
<feature type="chain" id="PRO_5045665509" description="CARDB domain-containing protein" evidence="1">
    <location>
        <begin position="30"/>
        <end position="386"/>
    </location>
</feature>
<gene>
    <name evidence="2" type="ORF">GCM10009788_09700</name>
</gene>
<protein>
    <recommendedName>
        <fullName evidence="4">CARDB domain-containing protein</fullName>
    </recommendedName>
</protein>
<accession>A0ABN2A071</accession>